<sequence length="394" mass="44063">MADLAKHVRVGAWRNIDHFCVSGAGNGAYRSTGHKYRLAFIHTTKISESTLHDDNMFLNIVDFDSIQSGLLDSNFLIDVFGQVLDLGDLETIQCTGGKQRKKLEFSLVNVCGQRLACCLWGKFAENLHSVCQETEGIVLCLLRFAKIGQYRGEVQISNAFDASQLFINPEIAEADEFKQRETDESQALAISESEDNKLVLQIKRDKWMQYPQKNIRELFESTQEFTYWIFRFKIHLLVKDDTGESSFMLLDSIAIGVVPQSATDLLNGSLDEREDTSSFPDAITTLVGQTFMFGVYIEKDGSSGAGVSYKVGKVWKDLRMLMLGENSESYSVPNQGIEASPLLLEAQGDESVSTPSSKRKGDHQELPELESTSKKQSTKVIKMEKIQNDSSESS</sequence>
<dbReference type="PANTHER" id="PTHR47165">
    <property type="entry name" value="OS03G0429900 PROTEIN"/>
    <property type="match status" value="1"/>
</dbReference>
<dbReference type="PANTHER" id="PTHR47165:SF4">
    <property type="entry name" value="OS03G0429900 PROTEIN"/>
    <property type="match status" value="1"/>
</dbReference>
<dbReference type="CDD" id="cd04481">
    <property type="entry name" value="RPA1_DBD_B_like"/>
    <property type="match status" value="1"/>
</dbReference>
<organism evidence="2">
    <name type="scientific">Brassica cretica</name>
    <name type="common">Mustard</name>
    <dbReference type="NCBI Taxonomy" id="69181"/>
    <lineage>
        <taxon>Eukaryota</taxon>
        <taxon>Viridiplantae</taxon>
        <taxon>Streptophyta</taxon>
        <taxon>Embryophyta</taxon>
        <taxon>Tracheophyta</taxon>
        <taxon>Spermatophyta</taxon>
        <taxon>Magnoliopsida</taxon>
        <taxon>eudicotyledons</taxon>
        <taxon>Gunneridae</taxon>
        <taxon>Pentapetalae</taxon>
        <taxon>rosids</taxon>
        <taxon>malvids</taxon>
        <taxon>Brassicales</taxon>
        <taxon>Brassicaceae</taxon>
        <taxon>Brassiceae</taxon>
        <taxon>Brassica</taxon>
    </lineage>
</organism>
<accession>A0A8S9K1A3</accession>
<dbReference type="InterPro" id="IPR012340">
    <property type="entry name" value="NA-bd_OB-fold"/>
</dbReference>
<name>A0A8S9K1A3_BRACR</name>
<evidence type="ECO:0000313" key="2">
    <source>
        <dbReference type="EMBL" id="KAF2588165.1"/>
    </source>
</evidence>
<proteinExistence type="predicted"/>
<reference evidence="2" key="1">
    <citation type="submission" date="2019-12" db="EMBL/GenBank/DDBJ databases">
        <title>Genome sequencing and annotation of Brassica cretica.</title>
        <authorList>
            <person name="Studholme D.J."/>
            <person name="Sarris P.F."/>
        </authorList>
    </citation>
    <scope>NUCLEOTIDE SEQUENCE</scope>
    <source>
        <strain evidence="2">PFS-102/07</strain>
        <tissue evidence="2">Leaf</tissue>
    </source>
</reference>
<dbReference type="SUPFAM" id="SSF50249">
    <property type="entry name" value="Nucleic acid-binding proteins"/>
    <property type="match status" value="2"/>
</dbReference>
<protein>
    <recommendedName>
        <fullName evidence="3">DUF223 domain-containing protein</fullName>
    </recommendedName>
</protein>
<feature type="region of interest" description="Disordered" evidence="1">
    <location>
        <begin position="343"/>
        <end position="394"/>
    </location>
</feature>
<evidence type="ECO:0000256" key="1">
    <source>
        <dbReference type="SAM" id="MobiDB-lite"/>
    </source>
</evidence>
<evidence type="ECO:0008006" key="3">
    <source>
        <dbReference type="Google" id="ProtNLM"/>
    </source>
</evidence>
<gene>
    <name evidence="2" type="ORF">F2Q70_00039711</name>
</gene>
<dbReference type="Gene3D" id="2.40.50.140">
    <property type="entry name" value="Nucleic acid-binding proteins"/>
    <property type="match status" value="2"/>
</dbReference>
<comment type="caution">
    <text evidence="2">The sequence shown here is derived from an EMBL/GenBank/DDBJ whole genome shotgun (WGS) entry which is preliminary data.</text>
</comment>
<dbReference type="AlphaFoldDB" id="A0A8S9K1A3"/>
<dbReference type="EMBL" id="QGKY02000190">
    <property type="protein sequence ID" value="KAF2588165.1"/>
    <property type="molecule type" value="Genomic_DNA"/>
</dbReference>